<evidence type="ECO:0000313" key="2">
    <source>
        <dbReference type="Proteomes" id="UP001187343"/>
    </source>
</evidence>
<gene>
    <name evidence="1" type="ORF">Q8A67_006309</name>
</gene>
<organism evidence="1 2">
    <name type="scientific">Cirrhinus molitorella</name>
    <name type="common">mud carp</name>
    <dbReference type="NCBI Taxonomy" id="172907"/>
    <lineage>
        <taxon>Eukaryota</taxon>
        <taxon>Metazoa</taxon>
        <taxon>Chordata</taxon>
        <taxon>Craniata</taxon>
        <taxon>Vertebrata</taxon>
        <taxon>Euteleostomi</taxon>
        <taxon>Actinopterygii</taxon>
        <taxon>Neopterygii</taxon>
        <taxon>Teleostei</taxon>
        <taxon>Ostariophysi</taxon>
        <taxon>Cypriniformes</taxon>
        <taxon>Cyprinidae</taxon>
        <taxon>Labeoninae</taxon>
        <taxon>Labeonini</taxon>
        <taxon>Cirrhinus</taxon>
    </lineage>
</organism>
<comment type="caution">
    <text evidence="1">The sequence shown here is derived from an EMBL/GenBank/DDBJ whole genome shotgun (WGS) entry which is preliminary data.</text>
</comment>
<name>A0AA88Q8Y1_9TELE</name>
<reference evidence="1" key="1">
    <citation type="submission" date="2023-08" db="EMBL/GenBank/DDBJ databases">
        <title>Chromosome-level Genome Assembly of mud carp (Cirrhinus molitorella).</title>
        <authorList>
            <person name="Liu H."/>
        </authorList>
    </citation>
    <scope>NUCLEOTIDE SEQUENCE</scope>
    <source>
        <strain evidence="1">Prfri</strain>
        <tissue evidence="1">Muscle</tissue>
    </source>
</reference>
<keyword evidence="2" id="KW-1185">Reference proteome</keyword>
<accession>A0AA88Q8Y1</accession>
<evidence type="ECO:0000313" key="1">
    <source>
        <dbReference type="EMBL" id="KAK2907324.1"/>
    </source>
</evidence>
<proteinExistence type="predicted"/>
<dbReference type="AlphaFoldDB" id="A0AA88Q8Y1"/>
<dbReference type="Proteomes" id="UP001187343">
    <property type="component" value="Unassembled WGS sequence"/>
</dbReference>
<protein>
    <submittedName>
        <fullName evidence="1">Uncharacterized protein</fullName>
    </submittedName>
</protein>
<sequence length="128" mass="14357">MYNIMNVTCAEIQSAVGFLYVIHSVILNQSLSADCEQGWYSQDRRLIADPSKPQTLIDPATSVSSDHLSTSSCVNLNHEIICDSVPYRTLFRYICRAAGWATPNTFARFYNLHVLNEVTPDFQHSALA</sequence>
<dbReference type="EMBL" id="JAUYZG010000005">
    <property type="protein sequence ID" value="KAK2907324.1"/>
    <property type="molecule type" value="Genomic_DNA"/>
</dbReference>